<dbReference type="InterPro" id="IPR017853">
    <property type="entry name" value="GH"/>
</dbReference>
<name>A0ABN2QTU0_9ACTN</name>
<dbReference type="SUPFAM" id="SSF51445">
    <property type="entry name" value="(Trans)glycosidases"/>
    <property type="match status" value="1"/>
</dbReference>
<keyword evidence="4" id="KW-1185">Reference proteome</keyword>
<reference evidence="3 4" key="1">
    <citation type="journal article" date="2019" name="Int. J. Syst. Evol. Microbiol.">
        <title>The Global Catalogue of Microorganisms (GCM) 10K type strain sequencing project: providing services to taxonomists for standard genome sequencing and annotation.</title>
        <authorList>
            <consortium name="The Broad Institute Genomics Platform"/>
            <consortium name="The Broad Institute Genome Sequencing Center for Infectious Disease"/>
            <person name="Wu L."/>
            <person name="Ma J."/>
        </authorList>
    </citation>
    <scope>NUCLEOTIDE SEQUENCE [LARGE SCALE GENOMIC DNA]</scope>
    <source>
        <strain evidence="3 4">JCM 16013</strain>
    </source>
</reference>
<dbReference type="Pfam" id="PF08924">
    <property type="entry name" value="Rv2525c_GlyHyd-like"/>
    <property type="match status" value="1"/>
</dbReference>
<keyword evidence="1" id="KW-0732">Signal</keyword>
<protein>
    <recommendedName>
        <fullName evidence="2">Rv2525c-like glycoside hydrolase-like domain-containing protein</fullName>
    </recommendedName>
</protein>
<feature type="signal peptide" evidence="1">
    <location>
        <begin position="1"/>
        <end position="35"/>
    </location>
</feature>
<evidence type="ECO:0000259" key="2">
    <source>
        <dbReference type="Pfam" id="PF08924"/>
    </source>
</evidence>
<dbReference type="Gene3D" id="3.20.20.80">
    <property type="entry name" value="Glycosidases"/>
    <property type="match status" value="1"/>
</dbReference>
<dbReference type="PANTHER" id="PTHR30032:SF4">
    <property type="entry name" value="AMIDASE ENHANCER"/>
    <property type="match status" value="1"/>
</dbReference>
<evidence type="ECO:0000313" key="4">
    <source>
        <dbReference type="Proteomes" id="UP001499854"/>
    </source>
</evidence>
<feature type="domain" description="Rv2525c-like glycoside hydrolase-like" evidence="2">
    <location>
        <begin position="65"/>
        <end position="274"/>
    </location>
</feature>
<gene>
    <name evidence="3" type="ORF">GCM10009838_12480</name>
</gene>
<dbReference type="RefSeq" id="WP_344655957.1">
    <property type="nucleotide sequence ID" value="NZ_BAAAQM010000005.1"/>
</dbReference>
<dbReference type="InterPro" id="IPR051922">
    <property type="entry name" value="Bact_Sporulation_Assoc"/>
</dbReference>
<dbReference type="Pfam" id="PF04122">
    <property type="entry name" value="CW_binding_2"/>
    <property type="match status" value="3"/>
</dbReference>
<dbReference type="PANTHER" id="PTHR30032">
    <property type="entry name" value="N-ACETYLMURAMOYL-L-ALANINE AMIDASE-RELATED"/>
    <property type="match status" value="1"/>
</dbReference>
<dbReference type="EMBL" id="BAAAQM010000005">
    <property type="protein sequence ID" value="GAA1957950.1"/>
    <property type="molecule type" value="Genomic_DNA"/>
</dbReference>
<organism evidence="3 4">
    <name type="scientific">Catenulispora subtropica</name>
    <dbReference type="NCBI Taxonomy" id="450798"/>
    <lineage>
        <taxon>Bacteria</taxon>
        <taxon>Bacillati</taxon>
        <taxon>Actinomycetota</taxon>
        <taxon>Actinomycetes</taxon>
        <taxon>Catenulisporales</taxon>
        <taxon>Catenulisporaceae</taxon>
        <taxon>Catenulispora</taxon>
    </lineage>
</organism>
<comment type="caution">
    <text evidence="3">The sequence shown here is derived from an EMBL/GenBank/DDBJ whole genome shotgun (WGS) entry which is preliminary data.</text>
</comment>
<feature type="chain" id="PRO_5045902648" description="Rv2525c-like glycoside hydrolase-like domain-containing protein" evidence="1">
    <location>
        <begin position="36"/>
        <end position="631"/>
    </location>
</feature>
<dbReference type="InterPro" id="IPR015020">
    <property type="entry name" value="Rv2525c-like_Glyco_Hydro-like"/>
</dbReference>
<evidence type="ECO:0000313" key="3">
    <source>
        <dbReference type="EMBL" id="GAA1957950.1"/>
    </source>
</evidence>
<dbReference type="InterPro" id="IPR007253">
    <property type="entry name" value="Cell_wall-bd_2"/>
</dbReference>
<evidence type="ECO:0000256" key="1">
    <source>
        <dbReference type="SAM" id="SignalP"/>
    </source>
</evidence>
<sequence length="631" mass="65665">MSALFHRWPKRVAAAVVAAALALAGLATWLLSATASPPTPQAVPSTVYTGPGFDPCWAPDNASMDAWLQSPYRGIGVYLGGLRYAPGCKAQNTANLTKEWVGRQAALGWRFLPLYVGSQAQYKDSQGNYQSDFDTLTTDTAFQLGSSEADDAANLARGLNFPPTSVIYNDMENYDHRYTPLVLAYSQGWTQELHRAGYRSGWYSSSATGIKDQAAAYGPGSPDVVDIANWNNTNTTDDPNVKPSQWANHQRVHQTQGGHQESYGGFTLNIDTDWFDVGQASRATVERLAGFDRDLTAVLASVRTFDCHGCGNAGHDQAKAAVLSRDDTFADALGGSALAAQAGGPLLLTAPQTMNQSSLNELRRILWPGSTVYLLGGTKALSPAVEHAVAAAGFKTQRVAGADRFETAVNIARTVSPHGAPSSVLVATGTDFPDALAAGAAAGALGISAQTPVAGAPAPQPGDVSHNGAVVVLSDGAKLPAASQAYLAGMDPAATKMYGVGGKAVAAVHTAFPSWQNWVTFTPLFGSDRYGTAVAVAQRFSYLPTSVVVASGANWPDALSGGAMAAHRGVPLLLTDPKVLAAATGYYLGGKNNPITTATLVGGTAAISAASASALGDAFSYPGQWDLTTIH</sequence>
<accession>A0ABN2QTU0</accession>
<dbReference type="Proteomes" id="UP001499854">
    <property type="component" value="Unassembled WGS sequence"/>
</dbReference>
<proteinExistence type="predicted"/>
<dbReference type="Gene3D" id="3.40.50.12090">
    <property type="match status" value="1"/>
</dbReference>